<dbReference type="InterPro" id="IPR013589">
    <property type="entry name" value="Bac_transglu_N"/>
</dbReference>
<dbReference type="Proteomes" id="UP000451233">
    <property type="component" value="Unassembled WGS sequence"/>
</dbReference>
<organism evidence="2 3">
    <name type="scientific">Hufsiella ginkgonis</name>
    <dbReference type="NCBI Taxonomy" id="2695274"/>
    <lineage>
        <taxon>Bacteria</taxon>
        <taxon>Pseudomonadati</taxon>
        <taxon>Bacteroidota</taxon>
        <taxon>Sphingobacteriia</taxon>
        <taxon>Sphingobacteriales</taxon>
        <taxon>Sphingobacteriaceae</taxon>
        <taxon>Hufsiella</taxon>
    </lineage>
</organism>
<reference evidence="2 3" key="1">
    <citation type="submission" date="2019-11" db="EMBL/GenBank/DDBJ databases">
        <title>Pedobacter sp. HMF7056 Genome sequencing and assembly.</title>
        <authorList>
            <person name="Kang H."/>
            <person name="Kim H."/>
            <person name="Joh K."/>
        </authorList>
    </citation>
    <scope>NUCLEOTIDE SEQUENCE [LARGE SCALE GENOMIC DNA]</scope>
    <source>
        <strain evidence="2 3">HMF7056</strain>
    </source>
</reference>
<proteinExistence type="predicted"/>
<dbReference type="AlphaFoldDB" id="A0A7K1Y5H0"/>
<sequence>MPKFKIQHLTTYSYQGTVRDSANKIMLYPVADAHQDILNQELLITGDPMIDIYTDYYGNQVGSFTHSEPHSEMRIDSRLLVTTAPIPLPVDDMFAGQQWQDLDNLRWQVPYIDYLKQEYFTGLQELKEIVLAERQFNHTPYQAAMHYCKYVYENFRYIQGVTSVESTLDDIWQLKAGVCQDFAHILLVMLRLVNIPSRYVSGYICPNKNGMRGEGATHAWAEAYIPNYGWLGLDPTNNCAAGETHVKLAVGRNFSDCSPIKGVYKGALDHTLHVSVIVSYEDGTSTEELPAETIIARPVSEFAKNSYMRHMAVLQQQQQQQQ</sequence>
<name>A0A7K1Y5H0_9SPHI</name>
<dbReference type="InterPro" id="IPR038765">
    <property type="entry name" value="Papain-like_cys_pep_sf"/>
</dbReference>
<comment type="caution">
    <text evidence="2">The sequence shown here is derived from an EMBL/GenBank/DDBJ whole genome shotgun (WGS) entry which is preliminary data.</text>
</comment>
<dbReference type="Pfam" id="PF08379">
    <property type="entry name" value="Bact_transglu_N"/>
    <property type="match status" value="1"/>
</dbReference>
<accession>A0A7K1Y5H0</accession>
<dbReference type="Gene3D" id="3.10.620.30">
    <property type="match status" value="1"/>
</dbReference>
<dbReference type="InterPro" id="IPR002931">
    <property type="entry name" value="Transglutaminase-like"/>
</dbReference>
<evidence type="ECO:0000313" key="2">
    <source>
        <dbReference type="EMBL" id="MXV17946.1"/>
    </source>
</evidence>
<dbReference type="Pfam" id="PF01841">
    <property type="entry name" value="Transglut_core"/>
    <property type="match status" value="1"/>
</dbReference>
<keyword evidence="3" id="KW-1185">Reference proteome</keyword>
<evidence type="ECO:0000313" key="3">
    <source>
        <dbReference type="Proteomes" id="UP000451233"/>
    </source>
</evidence>
<dbReference type="PANTHER" id="PTHR33490">
    <property type="entry name" value="BLR5614 PROTEIN-RELATED"/>
    <property type="match status" value="1"/>
</dbReference>
<feature type="domain" description="Transglutaminase-like" evidence="1">
    <location>
        <begin position="171"/>
        <end position="237"/>
    </location>
</feature>
<dbReference type="EMBL" id="WVHS01000007">
    <property type="protein sequence ID" value="MXV17946.1"/>
    <property type="molecule type" value="Genomic_DNA"/>
</dbReference>
<protein>
    <submittedName>
        <fullName evidence="2">Transglutaminase family protein</fullName>
    </submittedName>
</protein>
<dbReference type="RefSeq" id="WP_160908951.1">
    <property type="nucleotide sequence ID" value="NZ_WVHS01000007.1"/>
</dbReference>
<dbReference type="PANTHER" id="PTHR33490:SF6">
    <property type="entry name" value="SLL1049 PROTEIN"/>
    <property type="match status" value="1"/>
</dbReference>
<dbReference type="SMART" id="SM00460">
    <property type="entry name" value="TGc"/>
    <property type="match status" value="1"/>
</dbReference>
<evidence type="ECO:0000259" key="1">
    <source>
        <dbReference type="SMART" id="SM00460"/>
    </source>
</evidence>
<dbReference type="SUPFAM" id="SSF54001">
    <property type="entry name" value="Cysteine proteinases"/>
    <property type="match status" value="1"/>
</dbReference>
<gene>
    <name evidence="2" type="ORF">GS398_21805</name>
</gene>